<evidence type="ECO:0000259" key="1">
    <source>
        <dbReference type="PROSITE" id="PS51186"/>
    </source>
</evidence>
<feature type="domain" description="N-acetyltransferase" evidence="1">
    <location>
        <begin position="21"/>
        <end position="187"/>
    </location>
</feature>
<dbReference type="InterPro" id="IPR016181">
    <property type="entry name" value="Acyl_CoA_acyltransferase"/>
</dbReference>
<accession>A0A8B4QAL2</accession>
<sequence length="200" mass="23243">MIILKRGENNMKSIELKNEVVTLRAIKKEDVEAVFEAGHYAEIWQYMSSKIESRSDAKAYIEDIHKKMEAGNQYTFAIIDTITNELIGSTRFYNIDEANKSVEIGYTWLTPTVWRSSINTNCKYLLLNYCFENWGVNRVQIVADERNERSCNAIKRIGAVQEGILRKHMIRADGFVRNSVVFSIIKEDWPHVKMNLQDKL</sequence>
<dbReference type="Pfam" id="PF13302">
    <property type="entry name" value="Acetyltransf_3"/>
    <property type="match status" value="1"/>
</dbReference>
<dbReference type="EMBL" id="UGNP01000001">
    <property type="protein sequence ID" value="STX09759.1"/>
    <property type="molecule type" value="Genomic_DNA"/>
</dbReference>
<dbReference type="GO" id="GO:0016747">
    <property type="term" value="F:acyltransferase activity, transferring groups other than amino-acyl groups"/>
    <property type="evidence" value="ECO:0007669"/>
    <property type="project" value="InterPro"/>
</dbReference>
<proteinExistence type="predicted"/>
<dbReference type="EMBL" id="SNZG01000007">
    <property type="protein sequence ID" value="TDR40927.1"/>
    <property type="molecule type" value="Genomic_DNA"/>
</dbReference>
<organism evidence="2 4">
    <name type="scientific">Kurthia zopfii</name>
    <dbReference type="NCBI Taxonomy" id="1650"/>
    <lineage>
        <taxon>Bacteria</taxon>
        <taxon>Bacillati</taxon>
        <taxon>Bacillota</taxon>
        <taxon>Bacilli</taxon>
        <taxon>Bacillales</taxon>
        <taxon>Caryophanaceae</taxon>
        <taxon>Kurthia</taxon>
    </lineage>
</organism>
<evidence type="ECO:0000313" key="4">
    <source>
        <dbReference type="Proteomes" id="UP000254330"/>
    </source>
</evidence>
<gene>
    <name evidence="2" type="primary">ydaF_3</name>
    <name evidence="3" type="ORF">DFR61_10742</name>
    <name evidence="2" type="ORF">NCTC10597_01455</name>
</gene>
<reference evidence="3 5" key="2">
    <citation type="submission" date="2019-03" db="EMBL/GenBank/DDBJ databases">
        <title>Genomic Encyclopedia of Type Strains, Phase IV (KMG-IV): sequencing the most valuable type-strain genomes for metagenomic binning, comparative biology and taxonomic classification.</title>
        <authorList>
            <person name="Goeker M."/>
        </authorList>
    </citation>
    <scope>NUCLEOTIDE SEQUENCE [LARGE SCALE GENOMIC DNA]</scope>
    <source>
        <strain evidence="3 5">DSM 20580</strain>
    </source>
</reference>
<dbReference type="Proteomes" id="UP000254330">
    <property type="component" value="Unassembled WGS sequence"/>
</dbReference>
<reference evidence="2 4" key="1">
    <citation type="submission" date="2018-06" db="EMBL/GenBank/DDBJ databases">
        <authorList>
            <consortium name="Pathogen Informatics"/>
            <person name="Doyle S."/>
        </authorList>
    </citation>
    <scope>NUCLEOTIDE SEQUENCE [LARGE SCALE GENOMIC DNA]</scope>
    <source>
        <strain evidence="2 4">NCTC10597</strain>
    </source>
</reference>
<dbReference type="EC" id="2.3.1.-" evidence="2"/>
<dbReference type="OrthoDB" id="9795199at2"/>
<keyword evidence="2" id="KW-0808">Transferase</keyword>
<protein>
    <submittedName>
        <fullName evidence="2">Ribosomal N-acetyltransferase YdaF</fullName>
        <ecNumber evidence="2">2.3.1.-</ecNumber>
    </submittedName>
    <submittedName>
        <fullName evidence="3">RimJ/RimL family protein N-acetyltransferase</fullName>
    </submittedName>
</protein>
<dbReference type="PANTHER" id="PTHR43610">
    <property type="entry name" value="BLL6696 PROTEIN"/>
    <property type="match status" value="1"/>
</dbReference>
<evidence type="ECO:0000313" key="3">
    <source>
        <dbReference type="EMBL" id="TDR40927.1"/>
    </source>
</evidence>
<keyword evidence="5" id="KW-1185">Reference proteome</keyword>
<dbReference type="PANTHER" id="PTHR43610:SF1">
    <property type="entry name" value="N-ACETYLTRANSFERASE DOMAIN-CONTAINING PROTEIN"/>
    <property type="match status" value="1"/>
</dbReference>
<dbReference type="AlphaFoldDB" id="A0A8B4QAL2"/>
<dbReference type="PROSITE" id="PS51186">
    <property type="entry name" value="GNAT"/>
    <property type="match status" value="1"/>
</dbReference>
<dbReference type="Proteomes" id="UP000294641">
    <property type="component" value="Unassembled WGS sequence"/>
</dbReference>
<evidence type="ECO:0000313" key="5">
    <source>
        <dbReference type="Proteomes" id="UP000294641"/>
    </source>
</evidence>
<dbReference type="SUPFAM" id="SSF55729">
    <property type="entry name" value="Acyl-CoA N-acyltransferases (Nat)"/>
    <property type="match status" value="1"/>
</dbReference>
<comment type="caution">
    <text evidence="2">The sequence shown here is derived from an EMBL/GenBank/DDBJ whole genome shotgun (WGS) entry which is preliminary data.</text>
</comment>
<name>A0A8B4QAL2_9BACL</name>
<keyword evidence="2" id="KW-0012">Acyltransferase</keyword>
<dbReference type="Gene3D" id="3.40.630.30">
    <property type="match status" value="1"/>
</dbReference>
<dbReference type="InterPro" id="IPR000182">
    <property type="entry name" value="GNAT_dom"/>
</dbReference>
<evidence type="ECO:0000313" key="2">
    <source>
        <dbReference type="EMBL" id="STX09759.1"/>
    </source>
</evidence>